<dbReference type="Gene3D" id="2.40.50.90">
    <property type="match status" value="1"/>
</dbReference>
<dbReference type="EMBL" id="UINC01038004">
    <property type="protein sequence ID" value="SVB34353.1"/>
    <property type="molecule type" value="Genomic_DNA"/>
</dbReference>
<organism evidence="2">
    <name type="scientific">marine metagenome</name>
    <dbReference type="NCBI Taxonomy" id="408172"/>
    <lineage>
        <taxon>unclassified sequences</taxon>
        <taxon>metagenomes</taxon>
        <taxon>ecological metagenomes</taxon>
    </lineage>
</organism>
<dbReference type="SUPFAM" id="SSF50199">
    <property type="entry name" value="Staphylococcal nuclease"/>
    <property type="match status" value="1"/>
</dbReference>
<dbReference type="PANTHER" id="PTHR12302">
    <property type="entry name" value="EBNA2 BINDING PROTEIN P100"/>
    <property type="match status" value="1"/>
</dbReference>
<dbReference type="PANTHER" id="PTHR12302:SF26">
    <property type="entry name" value="BLR1266 PROTEIN"/>
    <property type="match status" value="1"/>
</dbReference>
<dbReference type="AlphaFoldDB" id="A0A382D9T3"/>
<dbReference type="SMART" id="SM00318">
    <property type="entry name" value="SNc"/>
    <property type="match status" value="1"/>
</dbReference>
<dbReference type="PROSITE" id="PS50830">
    <property type="entry name" value="TNASE_3"/>
    <property type="match status" value="1"/>
</dbReference>
<accession>A0A382D9T3</accession>
<gene>
    <name evidence="2" type="ORF">METZ01_LOCUS187207</name>
</gene>
<dbReference type="InterPro" id="IPR035437">
    <property type="entry name" value="SNase_OB-fold_sf"/>
</dbReference>
<sequence length="212" mass="24061">MNPRLLILVFFIITSQTISAQESEVIGEPLPSNSPIQSQDFTLTDTRAFKDDTLGDERLMDENKPLAFNISGKAKVVDGDTITINNTKIRFSGIDAPESYYYGQTQYCKKPNGNIWACGKKATSKLKKLINKQVVKCTDEGKDRYGRTLSICFVNDLDLQSEMVRSGMAIAYLKYSRRYEQEMIEAMTNKVGIWSGNFLDPEDWRRANSVRD</sequence>
<protein>
    <recommendedName>
        <fullName evidence="1">TNase-like domain-containing protein</fullName>
    </recommendedName>
</protein>
<reference evidence="2" key="1">
    <citation type="submission" date="2018-05" db="EMBL/GenBank/DDBJ databases">
        <authorList>
            <person name="Lanie J.A."/>
            <person name="Ng W.-L."/>
            <person name="Kazmierczak K.M."/>
            <person name="Andrzejewski T.M."/>
            <person name="Davidsen T.M."/>
            <person name="Wayne K.J."/>
            <person name="Tettelin H."/>
            <person name="Glass J.I."/>
            <person name="Rusch D."/>
            <person name="Podicherti R."/>
            <person name="Tsui H.-C.T."/>
            <person name="Winkler M.E."/>
        </authorList>
    </citation>
    <scope>NUCLEOTIDE SEQUENCE</scope>
</reference>
<evidence type="ECO:0000313" key="2">
    <source>
        <dbReference type="EMBL" id="SVB34353.1"/>
    </source>
</evidence>
<feature type="domain" description="TNase-like" evidence="1">
    <location>
        <begin position="75"/>
        <end position="196"/>
    </location>
</feature>
<dbReference type="Pfam" id="PF00565">
    <property type="entry name" value="SNase"/>
    <property type="match status" value="1"/>
</dbReference>
<dbReference type="InterPro" id="IPR016071">
    <property type="entry name" value="Staphylococal_nuclease_OB-fold"/>
</dbReference>
<evidence type="ECO:0000259" key="1">
    <source>
        <dbReference type="PROSITE" id="PS50830"/>
    </source>
</evidence>
<proteinExistence type="predicted"/>
<name>A0A382D9T3_9ZZZZ</name>